<dbReference type="EMBL" id="FOMT01000002">
    <property type="protein sequence ID" value="SFE23801.1"/>
    <property type="molecule type" value="Genomic_DNA"/>
</dbReference>
<dbReference type="InterPro" id="IPR052372">
    <property type="entry name" value="YpjD/HemX"/>
</dbReference>
<dbReference type="OrthoDB" id="2417400at2"/>
<feature type="transmembrane region" description="Helical" evidence="1">
    <location>
        <begin position="37"/>
        <end position="59"/>
    </location>
</feature>
<dbReference type="PANTHER" id="PTHR38034:SF1">
    <property type="entry name" value="INNER MEMBRANE PROTEIN YPJD"/>
    <property type="match status" value="1"/>
</dbReference>
<evidence type="ECO:0000259" key="2">
    <source>
        <dbReference type="Pfam" id="PF01578"/>
    </source>
</evidence>
<dbReference type="RefSeq" id="WP_091185931.1">
    <property type="nucleotide sequence ID" value="NZ_FOMT01000002.1"/>
</dbReference>
<feature type="domain" description="Cytochrome c assembly protein" evidence="2">
    <location>
        <begin position="75"/>
        <end position="267"/>
    </location>
</feature>
<feature type="transmembrane region" description="Helical" evidence="1">
    <location>
        <begin position="187"/>
        <end position="208"/>
    </location>
</feature>
<gene>
    <name evidence="3" type="ORF">SAMN05216378_2848</name>
</gene>
<keyword evidence="1" id="KW-0812">Transmembrane</keyword>
<reference evidence="4" key="1">
    <citation type="submission" date="2016-10" db="EMBL/GenBank/DDBJ databases">
        <authorList>
            <person name="Varghese N."/>
            <person name="Submissions S."/>
        </authorList>
    </citation>
    <scope>NUCLEOTIDE SEQUENCE [LARGE SCALE GENOMIC DNA]</scope>
    <source>
        <strain evidence="4">CGMCC 1.10784</strain>
    </source>
</reference>
<dbReference type="GO" id="GO:0020037">
    <property type="term" value="F:heme binding"/>
    <property type="evidence" value="ECO:0007669"/>
    <property type="project" value="InterPro"/>
</dbReference>
<dbReference type="InterPro" id="IPR002541">
    <property type="entry name" value="Cyt_c_assembly"/>
</dbReference>
<keyword evidence="1" id="KW-1133">Transmembrane helix</keyword>
<feature type="transmembrane region" description="Helical" evidence="1">
    <location>
        <begin position="94"/>
        <end position="112"/>
    </location>
</feature>
<dbReference type="Proteomes" id="UP000198855">
    <property type="component" value="Unassembled WGS sequence"/>
</dbReference>
<name>A0A1I1YWE5_9BACL</name>
<protein>
    <submittedName>
        <fullName evidence="3">HemX protein</fullName>
    </submittedName>
</protein>
<dbReference type="GO" id="GO:0017004">
    <property type="term" value="P:cytochrome complex assembly"/>
    <property type="evidence" value="ECO:0007669"/>
    <property type="project" value="InterPro"/>
</dbReference>
<keyword evidence="1" id="KW-0472">Membrane</keyword>
<sequence>MFLTQKWLYDAILYIYALSLLFYFSDFMDANRRAKRIGTGLLIFVWILQTVILVTRLVTHFEATAISSFEYWLGFSWLLVTISLVISQFFKIEFLVFLVNIISFSVLALNLYSRPGMEEQFGVSQAMRDLLLVHISLVLCAYASLTIGSIFAGMYLFLHKQLKGKRWTPFTRRLPSLDRIERFSDRAIIIGVPLLAMSLSVAVTVLLAEGRPQLMLDWKVLSSFATLIFYVNYIIQRAMLRRPGTQLARLHLIAFVMLIINLLSSYLSTFH</sequence>
<feature type="transmembrane region" description="Helical" evidence="1">
    <location>
        <begin position="247"/>
        <end position="267"/>
    </location>
</feature>
<evidence type="ECO:0000313" key="4">
    <source>
        <dbReference type="Proteomes" id="UP000198855"/>
    </source>
</evidence>
<proteinExistence type="predicted"/>
<feature type="transmembrane region" description="Helical" evidence="1">
    <location>
        <begin position="132"/>
        <end position="158"/>
    </location>
</feature>
<dbReference type="STRING" id="1045775.SAMN05216378_2848"/>
<evidence type="ECO:0000313" key="3">
    <source>
        <dbReference type="EMBL" id="SFE23801.1"/>
    </source>
</evidence>
<feature type="transmembrane region" description="Helical" evidence="1">
    <location>
        <begin position="214"/>
        <end position="235"/>
    </location>
</feature>
<accession>A0A1I1YWE5</accession>
<feature type="transmembrane region" description="Helical" evidence="1">
    <location>
        <begin position="6"/>
        <end position="25"/>
    </location>
</feature>
<keyword evidence="4" id="KW-1185">Reference proteome</keyword>
<dbReference type="GO" id="GO:0005886">
    <property type="term" value="C:plasma membrane"/>
    <property type="evidence" value="ECO:0007669"/>
    <property type="project" value="TreeGrafter"/>
</dbReference>
<organism evidence="3 4">
    <name type="scientific">Paenibacillus catalpae</name>
    <dbReference type="NCBI Taxonomy" id="1045775"/>
    <lineage>
        <taxon>Bacteria</taxon>
        <taxon>Bacillati</taxon>
        <taxon>Bacillota</taxon>
        <taxon>Bacilli</taxon>
        <taxon>Bacillales</taxon>
        <taxon>Paenibacillaceae</taxon>
        <taxon>Paenibacillus</taxon>
    </lineage>
</organism>
<evidence type="ECO:0000256" key="1">
    <source>
        <dbReference type="SAM" id="Phobius"/>
    </source>
</evidence>
<dbReference type="PANTHER" id="PTHR38034">
    <property type="entry name" value="INNER MEMBRANE PROTEIN YPJD"/>
    <property type="match status" value="1"/>
</dbReference>
<dbReference type="AlphaFoldDB" id="A0A1I1YWE5"/>
<feature type="transmembrane region" description="Helical" evidence="1">
    <location>
        <begin position="71"/>
        <end position="87"/>
    </location>
</feature>
<dbReference type="Pfam" id="PF01578">
    <property type="entry name" value="Cytochrom_C_asm"/>
    <property type="match status" value="1"/>
</dbReference>